<dbReference type="Gene3D" id="3.40.50.360">
    <property type="match status" value="1"/>
</dbReference>
<dbReference type="Proteomes" id="UP000515703">
    <property type="component" value="Chromosome"/>
</dbReference>
<proteinExistence type="predicted"/>
<dbReference type="EMBL" id="AP023368">
    <property type="protein sequence ID" value="BCK01176.1"/>
    <property type="molecule type" value="Genomic_DNA"/>
</dbReference>
<protein>
    <submittedName>
        <fullName evidence="1">Uncharacterized protein</fullName>
    </submittedName>
</protein>
<reference evidence="1 2" key="1">
    <citation type="submission" date="2020-08" db="EMBL/GenBank/DDBJ databases">
        <title>Draft genome sequencing of an Anaerocolumna strain isolated from anoxic soil subjected to BSD treatment.</title>
        <authorList>
            <person name="Uek A."/>
            <person name="Tonouchi A."/>
        </authorList>
    </citation>
    <scope>NUCLEOTIDE SEQUENCE [LARGE SCALE GENOMIC DNA]</scope>
    <source>
        <strain evidence="1 2">CTTW</strain>
    </source>
</reference>
<dbReference type="KEGG" id="acht:bsdcttw_42160"/>
<evidence type="ECO:0000313" key="1">
    <source>
        <dbReference type="EMBL" id="BCK01176.1"/>
    </source>
</evidence>
<keyword evidence="2" id="KW-1185">Reference proteome</keyword>
<name>A0A7M3S9A8_9FIRM</name>
<dbReference type="SUPFAM" id="SSF52218">
    <property type="entry name" value="Flavoproteins"/>
    <property type="match status" value="1"/>
</dbReference>
<gene>
    <name evidence="1" type="ORF">bsdcttw_42160</name>
</gene>
<dbReference type="InterPro" id="IPR029039">
    <property type="entry name" value="Flavoprotein-like_sf"/>
</dbReference>
<accession>A0A7M3S9A8</accession>
<evidence type="ECO:0000313" key="2">
    <source>
        <dbReference type="Proteomes" id="UP000515703"/>
    </source>
</evidence>
<organism evidence="1 2">
    <name type="scientific">Anaerocolumna chitinilytica</name>
    <dbReference type="NCBI Taxonomy" id="1727145"/>
    <lineage>
        <taxon>Bacteria</taxon>
        <taxon>Bacillati</taxon>
        <taxon>Bacillota</taxon>
        <taxon>Clostridia</taxon>
        <taxon>Lachnospirales</taxon>
        <taxon>Lachnospiraceae</taxon>
        <taxon>Anaerocolumna</taxon>
    </lineage>
</organism>
<dbReference type="AlphaFoldDB" id="A0A7M3S9A8"/>
<sequence>MKIAMIDGSPKYTISNSSRLLGKLEPMIRDNNEIVHYHLATKPFTEEQYLELCGMDVLVFSFPLYVDSIPSHLLRMLLKLEDFMKTNRQKPVTVYAIVNNGFYEGKQNHIAIRILENWCLKCGITFGQGIGTGAGEMLDFISNIPLGHGPLKNLGTAFQGLTDSMKTLTSGKPVYLSPNFPRFAWRFSAINFVWNANARKNGLKKKDILKQL</sequence>
<dbReference type="RefSeq" id="WP_185256772.1">
    <property type="nucleotide sequence ID" value="NZ_AP023368.1"/>
</dbReference>
<reference evidence="1 2" key="2">
    <citation type="submission" date="2020-08" db="EMBL/GenBank/DDBJ databases">
        <authorList>
            <person name="Ueki A."/>
            <person name="Tonouchi A."/>
        </authorList>
    </citation>
    <scope>NUCLEOTIDE SEQUENCE [LARGE SCALE GENOMIC DNA]</scope>
    <source>
        <strain evidence="1 2">CTTW</strain>
    </source>
</reference>